<accession>A0ABU2CRV0</accession>
<sequence>MTASRAGTTPAPVGRPAGRPAGRSVVRSAARGALAVLRSPWVRWGFLAVALGLAVWYVLDNREPLARAARDLSATETALVVLLGALYVWCTLLAWRAVLADLGSPLSLRSAVAVFGISQLGKYVPGGVWNVVAAAEVGAGHRVPRGRSAASMLVAVAVSVASGAAVGAVALPFVSAGALGAWSWVVWVAPVVVVVLVPPVLNRMIGWVLRRTGRGTPAHPMTWGGLGRAVCWSVAGWLVAGLQLWVLCTGLGLPPTLRTFALAAGGWALAWTAGFLFVVAPAGAGVRELVLAAVLAGALPAPAAALAVLVSRVVLTVIDLAFGGAGLLLARGARRDGTEPAPLRP</sequence>
<evidence type="ECO:0000256" key="5">
    <source>
        <dbReference type="ARBA" id="ARBA00023136"/>
    </source>
</evidence>
<keyword evidence="3 7" id="KW-0812">Transmembrane</keyword>
<evidence type="ECO:0000256" key="4">
    <source>
        <dbReference type="ARBA" id="ARBA00022989"/>
    </source>
</evidence>
<organism evidence="8 9">
    <name type="scientific">Promicromonospora iranensis</name>
    <dbReference type="NCBI Taxonomy" id="1105144"/>
    <lineage>
        <taxon>Bacteria</taxon>
        <taxon>Bacillati</taxon>
        <taxon>Actinomycetota</taxon>
        <taxon>Actinomycetes</taxon>
        <taxon>Micrococcales</taxon>
        <taxon>Promicromonosporaceae</taxon>
        <taxon>Promicromonospora</taxon>
    </lineage>
</organism>
<feature type="transmembrane region" description="Helical" evidence="7">
    <location>
        <begin position="152"/>
        <end position="175"/>
    </location>
</feature>
<keyword evidence="4 7" id="KW-1133">Transmembrane helix</keyword>
<feature type="transmembrane region" description="Helical" evidence="7">
    <location>
        <begin position="79"/>
        <end position="99"/>
    </location>
</feature>
<dbReference type="EMBL" id="JAVDYE010000001">
    <property type="protein sequence ID" value="MDR7384072.1"/>
    <property type="molecule type" value="Genomic_DNA"/>
</dbReference>
<keyword evidence="5 7" id="KW-0472">Membrane</keyword>
<feature type="compositionally biased region" description="Low complexity" evidence="6">
    <location>
        <begin position="10"/>
        <end position="21"/>
    </location>
</feature>
<reference evidence="8 9" key="1">
    <citation type="submission" date="2023-07" db="EMBL/GenBank/DDBJ databases">
        <title>Sequencing the genomes of 1000 actinobacteria strains.</title>
        <authorList>
            <person name="Klenk H.-P."/>
        </authorList>
    </citation>
    <scope>NUCLEOTIDE SEQUENCE [LARGE SCALE GENOMIC DNA]</scope>
    <source>
        <strain evidence="8 9">DSM 45554</strain>
    </source>
</reference>
<feature type="transmembrane region" description="Helical" evidence="7">
    <location>
        <begin position="181"/>
        <end position="201"/>
    </location>
</feature>
<dbReference type="Proteomes" id="UP001183585">
    <property type="component" value="Unassembled WGS sequence"/>
</dbReference>
<feature type="transmembrane region" description="Helical" evidence="7">
    <location>
        <begin position="41"/>
        <end position="59"/>
    </location>
</feature>
<keyword evidence="2" id="KW-1003">Cell membrane</keyword>
<evidence type="ECO:0000256" key="2">
    <source>
        <dbReference type="ARBA" id="ARBA00022475"/>
    </source>
</evidence>
<comment type="subcellular location">
    <subcellularLocation>
        <location evidence="1">Cell membrane</location>
        <topology evidence="1">Multi-pass membrane protein</topology>
    </subcellularLocation>
</comment>
<evidence type="ECO:0000256" key="3">
    <source>
        <dbReference type="ARBA" id="ARBA00022692"/>
    </source>
</evidence>
<evidence type="ECO:0000313" key="8">
    <source>
        <dbReference type="EMBL" id="MDR7384072.1"/>
    </source>
</evidence>
<name>A0ABU2CRV0_9MICO</name>
<evidence type="ECO:0000313" key="9">
    <source>
        <dbReference type="Proteomes" id="UP001183585"/>
    </source>
</evidence>
<gene>
    <name evidence="8" type="ORF">J2S48_003587</name>
</gene>
<feature type="transmembrane region" description="Helical" evidence="7">
    <location>
        <begin position="229"/>
        <end position="253"/>
    </location>
</feature>
<proteinExistence type="predicted"/>
<evidence type="ECO:0000256" key="6">
    <source>
        <dbReference type="SAM" id="MobiDB-lite"/>
    </source>
</evidence>
<evidence type="ECO:0000256" key="1">
    <source>
        <dbReference type="ARBA" id="ARBA00004651"/>
    </source>
</evidence>
<evidence type="ECO:0000256" key="7">
    <source>
        <dbReference type="SAM" id="Phobius"/>
    </source>
</evidence>
<feature type="region of interest" description="Disordered" evidence="6">
    <location>
        <begin position="1"/>
        <end position="21"/>
    </location>
</feature>
<dbReference type="InterPro" id="IPR022791">
    <property type="entry name" value="L-PG_synthase/AglD"/>
</dbReference>
<dbReference type="Pfam" id="PF03706">
    <property type="entry name" value="LPG_synthase_TM"/>
    <property type="match status" value="1"/>
</dbReference>
<feature type="transmembrane region" description="Helical" evidence="7">
    <location>
        <begin position="289"/>
        <end position="307"/>
    </location>
</feature>
<comment type="caution">
    <text evidence="8">The sequence shown here is derived from an EMBL/GenBank/DDBJ whole genome shotgun (WGS) entry which is preliminary data.</text>
</comment>
<feature type="transmembrane region" description="Helical" evidence="7">
    <location>
        <begin position="259"/>
        <end position="282"/>
    </location>
</feature>
<keyword evidence="9" id="KW-1185">Reference proteome</keyword>
<protein>
    <submittedName>
        <fullName evidence="8">Uncharacterized membrane protein YbhN (UPF0104 family)</fullName>
    </submittedName>
</protein>
<dbReference type="RefSeq" id="WP_274996247.1">
    <property type="nucleotide sequence ID" value="NZ_JAJQQP010000011.1"/>
</dbReference>